<dbReference type="OrthoDB" id="6159439at2759"/>
<evidence type="ECO:0000256" key="5">
    <source>
        <dbReference type="RuleBase" id="RU000682"/>
    </source>
</evidence>
<feature type="domain" description="Homeobox" evidence="6">
    <location>
        <begin position="112"/>
        <end position="172"/>
    </location>
</feature>
<name>A0A4Q9N2J1_9APHY</name>
<dbReference type="CDD" id="cd00086">
    <property type="entry name" value="homeodomain"/>
    <property type="match status" value="1"/>
</dbReference>
<keyword evidence="3 4" id="KW-0539">Nucleus</keyword>
<evidence type="ECO:0000256" key="3">
    <source>
        <dbReference type="ARBA" id="ARBA00023242"/>
    </source>
</evidence>
<dbReference type="InterPro" id="IPR009057">
    <property type="entry name" value="Homeodomain-like_sf"/>
</dbReference>
<dbReference type="SMART" id="SM00389">
    <property type="entry name" value="HOX"/>
    <property type="match status" value="1"/>
</dbReference>
<evidence type="ECO:0000259" key="6">
    <source>
        <dbReference type="PROSITE" id="PS50071"/>
    </source>
</evidence>
<dbReference type="AlphaFoldDB" id="A0A4Q9N2J1"/>
<reference evidence="7" key="1">
    <citation type="submission" date="2019-01" db="EMBL/GenBank/DDBJ databases">
        <title>Draft genome sequences of three monokaryotic isolates of the white-rot basidiomycete fungus Dichomitus squalens.</title>
        <authorList>
            <consortium name="DOE Joint Genome Institute"/>
            <person name="Lopez S.C."/>
            <person name="Andreopoulos B."/>
            <person name="Pangilinan J."/>
            <person name="Lipzen A."/>
            <person name="Riley R."/>
            <person name="Ahrendt S."/>
            <person name="Ng V."/>
            <person name="Barry K."/>
            <person name="Daum C."/>
            <person name="Grigoriev I.V."/>
            <person name="Hilden K.S."/>
            <person name="Makela M.R."/>
            <person name="de Vries R.P."/>
        </authorList>
    </citation>
    <scope>NUCLEOTIDE SEQUENCE [LARGE SCALE GENOMIC DNA]</scope>
    <source>
        <strain evidence="7">OM18370.1</strain>
    </source>
</reference>
<comment type="subcellular location">
    <subcellularLocation>
        <location evidence="4 5">Nucleus</location>
    </subcellularLocation>
</comment>
<dbReference type="InterPro" id="IPR001356">
    <property type="entry name" value="HD"/>
</dbReference>
<dbReference type="Proteomes" id="UP000292957">
    <property type="component" value="Unassembled WGS sequence"/>
</dbReference>
<feature type="DNA-binding region" description="Homeobox" evidence="4">
    <location>
        <begin position="114"/>
        <end position="173"/>
    </location>
</feature>
<gene>
    <name evidence="7" type="ORF">BD311DRAFT_608943</name>
</gene>
<protein>
    <recommendedName>
        <fullName evidence="6">Homeobox domain-containing protein</fullName>
    </recommendedName>
</protein>
<dbReference type="InterPro" id="IPR017970">
    <property type="entry name" value="Homeobox_CS"/>
</dbReference>
<feature type="non-terminal residue" evidence="7">
    <location>
        <position position="206"/>
    </location>
</feature>
<keyword evidence="1 4" id="KW-0238">DNA-binding</keyword>
<dbReference type="Gene3D" id="1.10.10.60">
    <property type="entry name" value="Homeodomain-like"/>
    <property type="match status" value="1"/>
</dbReference>
<organism evidence="7">
    <name type="scientific">Dichomitus squalens</name>
    <dbReference type="NCBI Taxonomy" id="114155"/>
    <lineage>
        <taxon>Eukaryota</taxon>
        <taxon>Fungi</taxon>
        <taxon>Dikarya</taxon>
        <taxon>Basidiomycota</taxon>
        <taxon>Agaricomycotina</taxon>
        <taxon>Agaricomycetes</taxon>
        <taxon>Polyporales</taxon>
        <taxon>Polyporaceae</taxon>
        <taxon>Dichomitus</taxon>
    </lineage>
</organism>
<dbReference type="GO" id="GO:0000981">
    <property type="term" value="F:DNA-binding transcription factor activity, RNA polymerase II-specific"/>
    <property type="evidence" value="ECO:0007669"/>
    <property type="project" value="InterPro"/>
</dbReference>
<evidence type="ECO:0000313" key="7">
    <source>
        <dbReference type="EMBL" id="TBU34740.1"/>
    </source>
</evidence>
<accession>A0A4Q9N2J1</accession>
<dbReference type="GO" id="GO:0005634">
    <property type="term" value="C:nucleus"/>
    <property type="evidence" value="ECO:0007669"/>
    <property type="project" value="UniProtKB-SubCell"/>
</dbReference>
<dbReference type="SUPFAM" id="SSF46689">
    <property type="entry name" value="Homeodomain-like"/>
    <property type="match status" value="1"/>
</dbReference>
<proteinExistence type="predicted"/>
<dbReference type="PROSITE" id="PS50071">
    <property type="entry name" value="HOMEOBOX_2"/>
    <property type="match status" value="1"/>
</dbReference>
<dbReference type="Pfam" id="PF00046">
    <property type="entry name" value="Homeodomain"/>
    <property type="match status" value="1"/>
</dbReference>
<evidence type="ECO:0000256" key="4">
    <source>
        <dbReference type="PROSITE-ProRule" id="PRU00108"/>
    </source>
</evidence>
<dbReference type="EMBL" id="ML143388">
    <property type="protein sequence ID" value="TBU34740.1"/>
    <property type="molecule type" value="Genomic_DNA"/>
</dbReference>
<feature type="non-terminal residue" evidence="7">
    <location>
        <position position="1"/>
    </location>
</feature>
<keyword evidence="2 4" id="KW-0371">Homeobox</keyword>
<evidence type="ECO:0000256" key="2">
    <source>
        <dbReference type="ARBA" id="ARBA00023155"/>
    </source>
</evidence>
<sequence length="206" mass="23351">LLLSLPTSRPLTGKLISLGVDEHYAQRISAAVAQAELRFKESCEAGYRRRRLKILSQPFSSLDPNAVSTLSVYYSALYSKLVGDWASYILNTFAPRFVNAQELHKQAHTSRSRSPSNKPGFNQSAVPLLEQFFNANAFPSRLEKYDLASRCGMSYKQINTWFQNHRTRIRKEGGSLNKPQTANQFIVEFENNVLEALLPLHDEVDD</sequence>
<evidence type="ECO:0000256" key="1">
    <source>
        <dbReference type="ARBA" id="ARBA00023125"/>
    </source>
</evidence>
<dbReference type="PROSITE" id="PS00027">
    <property type="entry name" value="HOMEOBOX_1"/>
    <property type="match status" value="1"/>
</dbReference>
<dbReference type="GO" id="GO:0003677">
    <property type="term" value="F:DNA binding"/>
    <property type="evidence" value="ECO:0007669"/>
    <property type="project" value="UniProtKB-UniRule"/>
</dbReference>